<dbReference type="InterPro" id="IPR036388">
    <property type="entry name" value="WH-like_DNA-bd_sf"/>
</dbReference>
<dbReference type="InterPro" id="IPR013249">
    <property type="entry name" value="RNA_pol_sigma70_r4_t2"/>
</dbReference>
<comment type="caution">
    <text evidence="8">The sequence shown here is derived from an EMBL/GenBank/DDBJ whole genome shotgun (WGS) entry which is preliminary data.</text>
</comment>
<dbReference type="EMBL" id="JAOSHN010000004">
    <property type="protein sequence ID" value="MCU7378792.1"/>
    <property type="molecule type" value="Genomic_DNA"/>
</dbReference>
<dbReference type="AlphaFoldDB" id="A0A9J6QMZ9"/>
<reference evidence="8" key="1">
    <citation type="submission" date="2022-09" db="EMBL/GenBank/DDBJ databases">
        <title>Culturomic study of gut microbiota in children with autism spectrum disorder.</title>
        <authorList>
            <person name="Efimov B.A."/>
            <person name="Chaplin A.V."/>
            <person name="Sokolova S.R."/>
            <person name="Pikina A.P."/>
            <person name="Korzhanova M."/>
            <person name="Belova V."/>
            <person name="Korostin D."/>
        </authorList>
    </citation>
    <scope>NUCLEOTIDE SEQUENCE</scope>
    <source>
        <strain evidence="8">ASD5510</strain>
    </source>
</reference>
<evidence type="ECO:0000313" key="8">
    <source>
        <dbReference type="EMBL" id="MCU7378792.1"/>
    </source>
</evidence>
<evidence type="ECO:0000256" key="3">
    <source>
        <dbReference type="ARBA" id="ARBA00023082"/>
    </source>
</evidence>
<dbReference type="NCBIfam" id="TIGR02937">
    <property type="entry name" value="sigma70-ECF"/>
    <property type="match status" value="1"/>
</dbReference>
<evidence type="ECO:0000313" key="9">
    <source>
        <dbReference type="Proteomes" id="UP001065549"/>
    </source>
</evidence>
<dbReference type="Proteomes" id="UP001065549">
    <property type="component" value="Unassembled WGS sequence"/>
</dbReference>
<dbReference type="Gene3D" id="1.10.1740.10">
    <property type="match status" value="1"/>
</dbReference>
<name>A0A9J6QMZ9_9FIRM</name>
<evidence type="ECO:0000256" key="5">
    <source>
        <dbReference type="ARBA" id="ARBA00023163"/>
    </source>
</evidence>
<dbReference type="SUPFAM" id="SSF88946">
    <property type="entry name" value="Sigma2 domain of RNA polymerase sigma factors"/>
    <property type="match status" value="1"/>
</dbReference>
<dbReference type="PANTHER" id="PTHR43133:SF8">
    <property type="entry name" value="RNA POLYMERASE SIGMA FACTOR HI_1459-RELATED"/>
    <property type="match status" value="1"/>
</dbReference>
<dbReference type="GO" id="GO:0016987">
    <property type="term" value="F:sigma factor activity"/>
    <property type="evidence" value="ECO:0007669"/>
    <property type="project" value="UniProtKB-KW"/>
</dbReference>
<dbReference type="InterPro" id="IPR013325">
    <property type="entry name" value="RNA_pol_sigma_r2"/>
</dbReference>
<dbReference type="GO" id="GO:0006352">
    <property type="term" value="P:DNA-templated transcription initiation"/>
    <property type="evidence" value="ECO:0007669"/>
    <property type="project" value="InterPro"/>
</dbReference>
<proteinExistence type="inferred from homology"/>
<evidence type="ECO:0000256" key="1">
    <source>
        <dbReference type="ARBA" id="ARBA00010641"/>
    </source>
</evidence>
<accession>A0A9J6QMZ9</accession>
<gene>
    <name evidence="8" type="ORF">OBO34_10545</name>
</gene>
<dbReference type="InterPro" id="IPR014284">
    <property type="entry name" value="RNA_pol_sigma-70_dom"/>
</dbReference>
<dbReference type="PANTHER" id="PTHR43133">
    <property type="entry name" value="RNA POLYMERASE ECF-TYPE SIGMA FACTO"/>
    <property type="match status" value="1"/>
</dbReference>
<organism evidence="8 9">
    <name type="scientific">Hominibacterium faecale</name>
    <dbReference type="NCBI Taxonomy" id="2839743"/>
    <lineage>
        <taxon>Bacteria</taxon>
        <taxon>Bacillati</taxon>
        <taxon>Bacillota</taxon>
        <taxon>Clostridia</taxon>
        <taxon>Peptostreptococcales</taxon>
        <taxon>Anaerovoracaceae</taxon>
        <taxon>Hominibacterium</taxon>
    </lineage>
</organism>
<dbReference type="Gene3D" id="1.10.10.10">
    <property type="entry name" value="Winged helix-like DNA-binding domain superfamily/Winged helix DNA-binding domain"/>
    <property type="match status" value="1"/>
</dbReference>
<dbReference type="GO" id="GO:0003677">
    <property type="term" value="F:DNA binding"/>
    <property type="evidence" value="ECO:0007669"/>
    <property type="project" value="UniProtKB-KW"/>
</dbReference>
<protein>
    <submittedName>
        <fullName evidence="8">Sigma-70 family RNA polymerase sigma factor</fullName>
    </submittedName>
</protein>
<sequence length="192" mass="22600">MDINHDNFFAELRRKNPESIEFIVHEYGSLIKSVIYKYLYSDKEALDECFNDILLAIWNNPDKFDDKKSNFKNWICAIAKYRAIDALRREKKRSERFVSIGDQQDIDWLNGFHPFDSGMDGIDESTGELEKLLSCLSEEDKDLFFRRYMEDQSIEEISQAKNMKPDLIYSRISRGKKKIKNQMKCQSGGVIK</sequence>
<dbReference type="Pfam" id="PF04542">
    <property type="entry name" value="Sigma70_r2"/>
    <property type="match status" value="1"/>
</dbReference>
<dbReference type="InterPro" id="IPR007627">
    <property type="entry name" value="RNA_pol_sigma70_r2"/>
</dbReference>
<keyword evidence="3" id="KW-0731">Sigma factor</keyword>
<keyword evidence="5" id="KW-0804">Transcription</keyword>
<evidence type="ECO:0000259" key="6">
    <source>
        <dbReference type="Pfam" id="PF04542"/>
    </source>
</evidence>
<evidence type="ECO:0000256" key="2">
    <source>
        <dbReference type="ARBA" id="ARBA00023015"/>
    </source>
</evidence>
<keyword evidence="2" id="KW-0805">Transcription regulation</keyword>
<evidence type="ECO:0000259" key="7">
    <source>
        <dbReference type="Pfam" id="PF08281"/>
    </source>
</evidence>
<dbReference type="RefSeq" id="WP_253021152.1">
    <property type="nucleotide sequence ID" value="NZ_JAJAGH010000001.1"/>
</dbReference>
<feature type="domain" description="RNA polymerase sigma factor 70 region 4 type 2" evidence="7">
    <location>
        <begin position="128"/>
        <end position="179"/>
    </location>
</feature>
<dbReference type="InterPro" id="IPR013324">
    <property type="entry name" value="RNA_pol_sigma_r3/r4-like"/>
</dbReference>
<dbReference type="SUPFAM" id="SSF88659">
    <property type="entry name" value="Sigma3 and sigma4 domains of RNA polymerase sigma factors"/>
    <property type="match status" value="1"/>
</dbReference>
<keyword evidence="9" id="KW-1185">Reference proteome</keyword>
<feature type="domain" description="RNA polymerase sigma-70 region 2" evidence="6">
    <location>
        <begin position="24"/>
        <end position="92"/>
    </location>
</feature>
<dbReference type="InterPro" id="IPR039425">
    <property type="entry name" value="RNA_pol_sigma-70-like"/>
</dbReference>
<evidence type="ECO:0000256" key="4">
    <source>
        <dbReference type="ARBA" id="ARBA00023125"/>
    </source>
</evidence>
<comment type="similarity">
    <text evidence="1">Belongs to the sigma-70 factor family. ECF subfamily.</text>
</comment>
<dbReference type="Pfam" id="PF08281">
    <property type="entry name" value="Sigma70_r4_2"/>
    <property type="match status" value="1"/>
</dbReference>
<keyword evidence="4" id="KW-0238">DNA-binding</keyword>